<feature type="domain" description="Tripartite ATP-independent periplasmic transporters DctQ component" evidence="10">
    <location>
        <begin position="167"/>
        <end position="289"/>
    </location>
</feature>
<evidence type="ECO:0000313" key="11">
    <source>
        <dbReference type="EMBL" id="ETR69309.1"/>
    </source>
</evidence>
<dbReference type="PANTHER" id="PTHR35011">
    <property type="entry name" value="2,3-DIKETO-L-GULONATE TRAP TRANSPORTER SMALL PERMEASE PROTEIN YIAM"/>
    <property type="match status" value="1"/>
</dbReference>
<accession>A0A1V1P341</accession>
<evidence type="ECO:0000256" key="7">
    <source>
        <dbReference type="ARBA" id="ARBA00023136"/>
    </source>
</evidence>
<dbReference type="InterPro" id="IPR055348">
    <property type="entry name" value="DctQ"/>
</dbReference>
<protein>
    <submittedName>
        <fullName evidence="11">TRAP C4-dicarboxylate transporter-containing protein</fullName>
    </submittedName>
</protein>
<feature type="transmembrane region" description="Helical" evidence="9">
    <location>
        <begin position="12"/>
        <end position="34"/>
    </location>
</feature>
<dbReference type="GO" id="GO:0022857">
    <property type="term" value="F:transmembrane transporter activity"/>
    <property type="evidence" value="ECO:0007669"/>
    <property type="project" value="TreeGrafter"/>
</dbReference>
<sequence length="306" mass="34795">MQQITVFNRLEKGCITLILIVLSWLSFSTCLYLVKHTHIIYQTISEDELLQTQIRLSPIIISSMDEDGDPVTQYFTIPKFIISLLLPFLCLIFGFYFMFKCYTSLLEAIEGQEKSVVRFLEYIDNTIERLESIVLISALAIMLCIYFIQIILQNAAPQLLANIQGGSWMPQIATLMVGVVGFFGASLALRSRQHIKIDIASKILPRKAMNQITVVLDTAGFAISLTFSLISTDYIYFLYNDNSFFTKLSVGSGVDAYLLSIPEWPCKVFIPVAFSILAFRFFKSMVEGLIKSRPVIPETYYQKERS</sequence>
<keyword evidence="2" id="KW-0813">Transport</keyword>
<dbReference type="AlphaFoldDB" id="A0A1V1P341"/>
<keyword evidence="6 9" id="KW-1133">Transmembrane helix</keyword>
<evidence type="ECO:0000256" key="1">
    <source>
        <dbReference type="ARBA" id="ARBA00004429"/>
    </source>
</evidence>
<dbReference type="GO" id="GO:0005886">
    <property type="term" value="C:plasma membrane"/>
    <property type="evidence" value="ECO:0007669"/>
    <property type="project" value="UniProtKB-SubCell"/>
</dbReference>
<reference evidence="12" key="1">
    <citation type="submission" date="2012-11" db="EMBL/GenBank/DDBJ databases">
        <authorList>
            <person name="Lucero-Rivera Y.E."/>
            <person name="Tovar-Ramirez D."/>
        </authorList>
    </citation>
    <scope>NUCLEOTIDE SEQUENCE [LARGE SCALE GENOMIC DNA]</scope>
    <source>
        <strain evidence="12">Araruama</strain>
    </source>
</reference>
<comment type="caution">
    <text evidence="11">The sequence shown here is derived from an EMBL/GenBank/DDBJ whole genome shotgun (WGS) entry which is preliminary data.</text>
</comment>
<evidence type="ECO:0000256" key="5">
    <source>
        <dbReference type="ARBA" id="ARBA00022692"/>
    </source>
</evidence>
<evidence type="ECO:0000256" key="4">
    <source>
        <dbReference type="ARBA" id="ARBA00022519"/>
    </source>
</evidence>
<evidence type="ECO:0000256" key="8">
    <source>
        <dbReference type="ARBA" id="ARBA00038436"/>
    </source>
</evidence>
<gene>
    <name evidence="11" type="ORF">OMM_04011</name>
</gene>
<dbReference type="Proteomes" id="UP000189670">
    <property type="component" value="Unassembled WGS sequence"/>
</dbReference>
<dbReference type="InterPro" id="IPR007387">
    <property type="entry name" value="TRAP_DctQ"/>
</dbReference>
<evidence type="ECO:0000256" key="2">
    <source>
        <dbReference type="ARBA" id="ARBA00022448"/>
    </source>
</evidence>
<feature type="transmembrane region" description="Helical" evidence="9">
    <location>
        <begin position="80"/>
        <end position="99"/>
    </location>
</feature>
<keyword evidence="5 9" id="KW-0812">Transmembrane</keyword>
<proteinExistence type="inferred from homology"/>
<keyword evidence="4" id="KW-0997">Cell inner membrane</keyword>
<dbReference type="Pfam" id="PF04290">
    <property type="entry name" value="DctQ"/>
    <property type="match status" value="1"/>
</dbReference>
<keyword evidence="3" id="KW-1003">Cell membrane</keyword>
<evidence type="ECO:0000313" key="12">
    <source>
        <dbReference type="Proteomes" id="UP000189670"/>
    </source>
</evidence>
<feature type="transmembrane region" description="Helical" evidence="9">
    <location>
        <begin position="212"/>
        <end position="237"/>
    </location>
</feature>
<evidence type="ECO:0000259" key="10">
    <source>
        <dbReference type="Pfam" id="PF04290"/>
    </source>
</evidence>
<feature type="transmembrane region" description="Helical" evidence="9">
    <location>
        <begin position="172"/>
        <end position="191"/>
    </location>
</feature>
<dbReference type="EMBL" id="ATBP01000678">
    <property type="protein sequence ID" value="ETR69309.1"/>
    <property type="molecule type" value="Genomic_DNA"/>
</dbReference>
<organism evidence="11 12">
    <name type="scientific">Candidatus Magnetoglobus multicellularis str. Araruama</name>
    <dbReference type="NCBI Taxonomy" id="890399"/>
    <lineage>
        <taxon>Bacteria</taxon>
        <taxon>Pseudomonadati</taxon>
        <taxon>Thermodesulfobacteriota</taxon>
        <taxon>Desulfobacteria</taxon>
        <taxon>Desulfobacterales</taxon>
        <taxon>Desulfobacteraceae</taxon>
        <taxon>Candidatus Magnetoglobus</taxon>
    </lineage>
</organism>
<feature type="transmembrane region" description="Helical" evidence="9">
    <location>
        <begin position="133"/>
        <end position="152"/>
    </location>
</feature>
<dbReference type="PANTHER" id="PTHR35011:SF2">
    <property type="entry name" value="2,3-DIKETO-L-GULONATE TRAP TRANSPORTER SMALL PERMEASE PROTEIN YIAM"/>
    <property type="match status" value="1"/>
</dbReference>
<comment type="subcellular location">
    <subcellularLocation>
        <location evidence="1">Cell inner membrane</location>
        <topology evidence="1">Multi-pass membrane protein</topology>
    </subcellularLocation>
</comment>
<evidence type="ECO:0000256" key="9">
    <source>
        <dbReference type="SAM" id="Phobius"/>
    </source>
</evidence>
<keyword evidence="7 9" id="KW-0472">Membrane</keyword>
<dbReference type="GO" id="GO:0015740">
    <property type="term" value="P:C4-dicarboxylate transport"/>
    <property type="evidence" value="ECO:0007669"/>
    <property type="project" value="TreeGrafter"/>
</dbReference>
<feature type="transmembrane region" description="Helical" evidence="9">
    <location>
        <begin position="257"/>
        <end position="282"/>
    </location>
</feature>
<evidence type="ECO:0000256" key="6">
    <source>
        <dbReference type="ARBA" id="ARBA00022989"/>
    </source>
</evidence>
<evidence type="ECO:0000256" key="3">
    <source>
        <dbReference type="ARBA" id="ARBA00022475"/>
    </source>
</evidence>
<name>A0A1V1P341_9BACT</name>
<comment type="similarity">
    <text evidence="8">Belongs to the TRAP transporter small permease family.</text>
</comment>